<dbReference type="InterPro" id="IPR023907">
    <property type="entry name" value="Non-F420_Flavin_OxRdtase"/>
</dbReference>
<keyword evidence="1 3" id="KW-0560">Oxidoreductase</keyword>
<dbReference type="PANTHER" id="PTHR43244">
    <property type="match status" value="1"/>
</dbReference>
<name>A0A3Q8WUX7_9ACTO</name>
<dbReference type="RefSeq" id="WP_126042066.1">
    <property type="nucleotide sequence ID" value="NZ_CP034438.1"/>
</dbReference>
<dbReference type="InterPro" id="IPR011251">
    <property type="entry name" value="Luciferase-like_dom"/>
</dbReference>
<dbReference type="EMBL" id="CP034438">
    <property type="protein sequence ID" value="AZN30909.1"/>
    <property type="molecule type" value="Genomic_DNA"/>
</dbReference>
<dbReference type="Pfam" id="PF00296">
    <property type="entry name" value="Bac_luciferase"/>
    <property type="match status" value="1"/>
</dbReference>
<dbReference type="InterPro" id="IPR019945">
    <property type="entry name" value="F420_G6P_DH-rel"/>
</dbReference>
<dbReference type="InterPro" id="IPR036661">
    <property type="entry name" value="Luciferase-like_sf"/>
</dbReference>
<protein>
    <submittedName>
        <fullName evidence="3">TIGR03885 family FMN-dependent LLM class oxidoreductase</fullName>
        <ecNumber evidence="3">1.-.-.-</ecNumber>
    </submittedName>
</protein>
<dbReference type="NCBIfam" id="TIGR03557">
    <property type="entry name" value="F420_G6P_family"/>
    <property type="match status" value="1"/>
</dbReference>
<accession>A0A3Q8WUX7</accession>
<gene>
    <name evidence="3" type="ORF">EJO69_11785</name>
</gene>
<dbReference type="InterPro" id="IPR050564">
    <property type="entry name" value="F420-G6PD/mer"/>
</dbReference>
<feature type="domain" description="Luciferase-like" evidence="2">
    <location>
        <begin position="7"/>
        <end position="292"/>
    </location>
</feature>
<dbReference type="SUPFAM" id="SSF51679">
    <property type="entry name" value="Bacterial luciferase-like"/>
    <property type="match status" value="1"/>
</dbReference>
<dbReference type="NCBIfam" id="TIGR03885">
    <property type="entry name" value="flavin_revert"/>
    <property type="match status" value="1"/>
</dbReference>
<dbReference type="GO" id="GO:0016705">
    <property type="term" value="F:oxidoreductase activity, acting on paired donors, with incorporation or reduction of molecular oxygen"/>
    <property type="evidence" value="ECO:0007669"/>
    <property type="project" value="InterPro"/>
</dbReference>
<evidence type="ECO:0000313" key="3">
    <source>
        <dbReference type="EMBL" id="AZN30909.1"/>
    </source>
</evidence>
<dbReference type="OrthoDB" id="180193at2"/>
<dbReference type="KEGG" id="fsl:EJO69_11785"/>
<reference evidence="3 4" key="1">
    <citation type="submission" date="2018-12" db="EMBL/GenBank/DDBJ databases">
        <title>Complete genome sequence of Flaviflexus salsibiostraticola KCTC 33148.</title>
        <authorList>
            <person name="Bae J.-W."/>
        </authorList>
    </citation>
    <scope>NUCLEOTIDE SEQUENCE [LARGE SCALE GENOMIC DNA]</scope>
    <source>
        <strain evidence="3 4">KCTC 33148</strain>
    </source>
</reference>
<organism evidence="3 4">
    <name type="scientific">Flaviflexus salsibiostraticola</name>
    <dbReference type="NCBI Taxonomy" id="1282737"/>
    <lineage>
        <taxon>Bacteria</taxon>
        <taxon>Bacillati</taxon>
        <taxon>Actinomycetota</taxon>
        <taxon>Actinomycetes</taxon>
        <taxon>Actinomycetales</taxon>
        <taxon>Actinomycetaceae</taxon>
        <taxon>Flaviflexus</taxon>
    </lineage>
</organism>
<dbReference type="EC" id="1.-.-.-" evidence="3"/>
<proteinExistence type="predicted"/>
<evidence type="ECO:0000259" key="2">
    <source>
        <dbReference type="Pfam" id="PF00296"/>
    </source>
</evidence>
<dbReference type="CDD" id="cd01097">
    <property type="entry name" value="Tetrahydromethanopterin_reductase"/>
    <property type="match status" value="1"/>
</dbReference>
<dbReference type="PANTHER" id="PTHR43244:SF1">
    <property type="entry name" value="5,10-METHYLENETETRAHYDROMETHANOPTERIN REDUCTASE"/>
    <property type="match status" value="1"/>
</dbReference>
<dbReference type="Gene3D" id="3.20.20.30">
    <property type="entry name" value="Luciferase-like domain"/>
    <property type="match status" value="1"/>
</dbReference>
<dbReference type="AlphaFoldDB" id="A0A3Q8WUX7"/>
<evidence type="ECO:0000313" key="4">
    <source>
        <dbReference type="Proteomes" id="UP000270021"/>
    </source>
</evidence>
<dbReference type="Proteomes" id="UP000270021">
    <property type="component" value="Chromosome"/>
</dbReference>
<evidence type="ECO:0000256" key="1">
    <source>
        <dbReference type="ARBA" id="ARBA00023002"/>
    </source>
</evidence>
<sequence>MPQIGYHASHEQFAPSRLIDLVQQAEAAGFDAAMCSDHFHPWSDAQGQSGFAWSWLGAALQATSLPMGTVCAPGQRYHPAIIAQAAATLGEMYPGRFWVALGSGELLNEHITGARWPSKAERNQRLLESAEVMRALWRGETVSHRGAITVDQARLYTRPQTPPLIVGAALTPETAGWMGGWADALITVSHPIDELRGVIDAFRAGGGQGKPIHLQVQLSYAPTQEEALAAAHTAWKTNIFSSGVLADLRMPEDFDAAAEFVAPQDMLGPVHVSPRLEDHVARIREYAELGFDGIFLHSVHPDQERFIADFGAAVPEMRR</sequence>
<keyword evidence="4" id="KW-1185">Reference proteome</keyword>